<organism evidence="1 2">
    <name type="scientific">Callosobruchus maculatus</name>
    <name type="common">Southern cowpea weevil</name>
    <name type="synonym">Pulse bruchid</name>
    <dbReference type="NCBI Taxonomy" id="64391"/>
    <lineage>
        <taxon>Eukaryota</taxon>
        <taxon>Metazoa</taxon>
        <taxon>Ecdysozoa</taxon>
        <taxon>Arthropoda</taxon>
        <taxon>Hexapoda</taxon>
        <taxon>Insecta</taxon>
        <taxon>Pterygota</taxon>
        <taxon>Neoptera</taxon>
        <taxon>Endopterygota</taxon>
        <taxon>Coleoptera</taxon>
        <taxon>Polyphaga</taxon>
        <taxon>Cucujiformia</taxon>
        <taxon>Chrysomeloidea</taxon>
        <taxon>Chrysomelidae</taxon>
        <taxon>Bruchinae</taxon>
        <taxon>Bruchini</taxon>
        <taxon>Callosobruchus</taxon>
    </lineage>
</organism>
<name>A0A653BQ04_CALMS</name>
<sequence length="52" mass="5961">MNVNSIGGEGNELRRLFPNIHEIDLSRSLLCSWEDVFTICTQLESLNLLNVR</sequence>
<protein>
    <submittedName>
        <fullName evidence="1">Uncharacterized protein</fullName>
    </submittedName>
</protein>
<proteinExistence type="predicted"/>
<evidence type="ECO:0000313" key="2">
    <source>
        <dbReference type="Proteomes" id="UP000410492"/>
    </source>
</evidence>
<dbReference type="OrthoDB" id="5273213at2759"/>
<keyword evidence="2" id="KW-1185">Reference proteome</keyword>
<evidence type="ECO:0000313" key="1">
    <source>
        <dbReference type="EMBL" id="VEN37440.1"/>
    </source>
</evidence>
<dbReference type="AlphaFoldDB" id="A0A653BQ04"/>
<dbReference type="EMBL" id="CAACVG010003377">
    <property type="protein sequence ID" value="VEN37440.1"/>
    <property type="molecule type" value="Genomic_DNA"/>
</dbReference>
<dbReference type="Proteomes" id="UP000410492">
    <property type="component" value="Unassembled WGS sequence"/>
</dbReference>
<gene>
    <name evidence="1" type="ORF">CALMAC_LOCUS2687</name>
</gene>
<reference evidence="1 2" key="1">
    <citation type="submission" date="2019-01" db="EMBL/GenBank/DDBJ databases">
        <authorList>
            <person name="Sayadi A."/>
        </authorList>
    </citation>
    <scope>NUCLEOTIDE SEQUENCE [LARGE SCALE GENOMIC DNA]</scope>
</reference>
<accession>A0A653BQ04</accession>